<dbReference type="SMART" id="SM00195">
    <property type="entry name" value="DSPc"/>
    <property type="match status" value="1"/>
</dbReference>
<feature type="domain" description="Tyrosine-protein phosphatase" evidence="6">
    <location>
        <begin position="3"/>
        <end position="164"/>
    </location>
</feature>
<dbReference type="InterPro" id="IPR020422">
    <property type="entry name" value="TYR_PHOSPHATASE_DUAL_dom"/>
</dbReference>
<dbReference type="OMA" id="FAWQGMQ"/>
<keyword evidence="8" id="KW-1185">Reference proteome</keyword>
<dbReference type="HOGENOM" id="CLU_023312_0_0_1"/>
<evidence type="ECO:0000256" key="4">
    <source>
        <dbReference type="ARBA" id="ARBA00022912"/>
    </source>
</evidence>
<dbReference type="Proteomes" id="UP000012174">
    <property type="component" value="Unassembled WGS sequence"/>
</dbReference>
<proteinExistence type="inferred from homology"/>
<comment type="similarity">
    <text evidence="1">Belongs to the protein-tyrosine phosphatase family. Non-receptor class dual specificity subfamily.</text>
</comment>
<dbReference type="STRING" id="1287681.M7TQB2"/>
<name>M7TQB2_EUTLA</name>
<reference evidence="8" key="1">
    <citation type="journal article" date="2013" name="Genome Announc.">
        <title>Draft genome sequence of the grapevine dieback fungus Eutypa lata UCR-EL1.</title>
        <authorList>
            <person name="Blanco-Ulate B."/>
            <person name="Rolshausen P.E."/>
            <person name="Cantu D."/>
        </authorList>
    </citation>
    <scope>NUCLEOTIDE SEQUENCE [LARGE SCALE GENOMIC DNA]</scope>
    <source>
        <strain evidence="8">UCR-EL1</strain>
    </source>
</reference>
<dbReference type="eggNOG" id="KOG1716">
    <property type="taxonomic scope" value="Eukaryota"/>
</dbReference>
<evidence type="ECO:0000256" key="2">
    <source>
        <dbReference type="ARBA" id="ARBA00013064"/>
    </source>
</evidence>
<keyword evidence="4" id="KW-0904">Protein phosphatase</keyword>
<dbReference type="SUPFAM" id="SSF52799">
    <property type="entry name" value="(Phosphotyrosine protein) phosphatases II"/>
    <property type="match status" value="1"/>
</dbReference>
<dbReference type="InterPro" id="IPR029021">
    <property type="entry name" value="Prot-tyrosine_phosphatase-like"/>
</dbReference>
<dbReference type="Gene3D" id="3.90.190.10">
    <property type="entry name" value="Protein tyrosine phosphatase superfamily"/>
    <property type="match status" value="1"/>
</dbReference>
<dbReference type="KEGG" id="ela:UCREL1_4066"/>
<evidence type="ECO:0000256" key="3">
    <source>
        <dbReference type="ARBA" id="ARBA00022801"/>
    </source>
</evidence>
<dbReference type="GO" id="GO:0008138">
    <property type="term" value="F:protein tyrosine/serine/threonine phosphatase activity"/>
    <property type="evidence" value="ECO:0007669"/>
    <property type="project" value="TreeGrafter"/>
</dbReference>
<evidence type="ECO:0000256" key="5">
    <source>
        <dbReference type="SAM" id="MobiDB-lite"/>
    </source>
</evidence>
<evidence type="ECO:0000259" key="6">
    <source>
        <dbReference type="SMART" id="SM00195"/>
    </source>
</evidence>
<evidence type="ECO:0000313" key="7">
    <source>
        <dbReference type="EMBL" id="EMR68910.1"/>
    </source>
</evidence>
<gene>
    <name evidence="7" type="ORF">UCREL1_4066</name>
</gene>
<dbReference type="GO" id="GO:0005634">
    <property type="term" value="C:nucleus"/>
    <property type="evidence" value="ECO:0007669"/>
    <property type="project" value="TreeGrafter"/>
</dbReference>
<evidence type="ECO:0000313" key="8">
    <source>
        <dbReference type="Proteomes" id="UP000012174"/>
    </source>
</evidence>
<dbReference type="EMBL" id="KB706153">
    <property type="protein sequence ID" value="EMR68910.1"/>
    <property type="molecule type" value="Genomic_DNA"/>
</dbReference>
<dbReference type="AlphaFoldDB" id="M7TQB2"/>
<feature type="region of interest" description="Disordered" evidence="5">
    <location>
        <begin position="182"/>
        <end position="217"/>
    </location>
</feature>
<accession>M7TQB2</accession>
<evidence type="ECO:0000256" key="1">
    <source>
        <dbReference type="ARBA" id="ARBA00008601"/>
    </source>
</evidence>
<dbReference type="PANTHER" id="PTHR45848">
    <property type="entry name" value="DUAL SPECIFICITY PROTEIN PHOSPHATASE 12 FAMILY MEMBER"/>
    <property type="match status" value="1"/>
</dbReference>
<dbReference type="OrthoDB" id="2017893at2759"/>
<keyword evidence="3" id="KW-0378">Hydrolase</keyword>
<sequence>MSSLSRISGKDNLYVGGIWVFNAQGPRQAIYDANITHVLSVIKFSFEGWAKEADAKAFRHLSIDIDDDDDEDILGHFPAAVRFIDEGLYPRNVTAAAAADPSQEAGAGGGGGGKKTASSPGAVYVHCAMGRSRSVSCVIAYLLYKYPHRLENNTIYQKWLYERMLKDARYARVAPDARDIRFEDEAEDTETGAAAVADADDKDQQRQQNASEKPGEKEVRCKKCRRVLATPKFRLSHTPTGESESPDCAHIFVETLSWMRGALEDGALEGRLGCPNPKCGASVGRFAWQGLQCSCREWVVPAFSLARGRVDEVVPRGGSSRSPGSTLAKTLCIAGLAIFPVDRSTYLLPYPGGA</sequence>
<protein>
    <recommendedName>
        <fullName evidence="2">protein-tyrosine-phosphatase</fullName>
        <ecNumber evidence="2">3.1.3.48</ecNumber>
    </recommendedName>
</protein>
<organism evidence="7 8">
    <name type="scientific">Eutypa lata (strain UCR-EL1)</name>
    <name type="common">Grapevine dieback disease fungus</name>
    <name type="synonym">Eutypa armeniacae</name>
    <dbReference type="NCBI Taxonomy" id="1287681"/>
    <lineage>
        <taxon>Eukaryota</taxon>
        <taxon>Fungi</taxon>
        <taxon>Dikarya</taxon>
        <taxon>Ascomycota</taxon>
        <taxon>Pezizomycotina</taxon>
        <taxon>Sordariomycetes</taxon>
        <taxon>Xylariomycetidae</taxon>
        <taxon>Xylariales</taxon>
        <taxon>Diatrypaceae</taxon>
        <taxon>Eutypa</taxon>
    </lineage>
</organism>
<dbReference type="GO" id="GO:0004725">
    <property type="term" value="F:protein tyrosine phosphatase activity"/>
    <property type="evidence" value="ECO:0007669"/>
    <property type="project" value="UniProtKB-EC"/>
</dbReference>
<dbReference type="PANTHER" id="PTHR45848:SF4">
    <property type="entry name" value="DUAL SPECIFICITY PROTEIN PHOSPHATASE 12"/>
    <property type="match status" value="1"/>
</dbReference>
<dbReference type="EC" id="3.1.3.48" evidence="2"/>